<protein>
    <recommendedName>
        <fullName evidence="4">YfdX protein</fullName>
    </recommendedName>
</protein>
<proteinExistence type="predicted"/>
<evidence type="ECO:0000256" key="1">
    <source>
        <dbReference type="SAM" id="SignalP"/>
    </source>
</evidence>
<keyword evidence="1" id="KW-0732">Signal</keyword>
<dbReference type="GeneID" id="302708390"/>
<keyword evidence="3" id="KW-1185">Reference proteome</keyword>
<name>A0ABX9PUH8_9GAMM</name>
<dbReference type="Gene3D" id="6.10.250.2140">
    <property type="match status" value="1"/>
</dbReference>
<dbReference type="RefSeq" id="WP_120349667.1">
    <property type="nucleotide sequence ID" value="NZ_NSDJ01000001.1"/>
</dbReference>
<comment type="caution">
    <text evidence="2">The sequence shown here is derived from an EMBL/GenBank/DDBJ whole genome shotgun (WGS) entry which is preliminary data.</text>
</comment>
<dbReference type="Proteomes" id="UP000284853">
    <property type="component" value="Unassembled WGS sequence"/>
</dbReference>
<feature type="signal peptide" evidence="1">
    <location>
        <begin position="1"/>
        <end position="21"/>
    </location>
</feature>
<dbReference type="InterPro" id="IPR021236">
    <property type="entry name" value="Uncharacterised_YfdX"/>
</dbReference>
<dbReference type="Pfam" id="PF10938">
    <property type="entry name" value="YfdX"/>
    <property type="match status" value="1"/>
</dbReference>
<reference evidence="2 3" key="1">
    <citation type="submission" date="2017-08" db="EMBL/GenBank/DDBJ databases">
        <title>Comparative genomics of bacteria isolated from necrotic lesions of AOD affected trees.</title>
        <authorList>
            <person name="Doonan J."/>
            <person name="Denman S."/>
            <person name="Mcdonald J.E."/>
        </authorList>
    </citation>
    <scope>NUCLEOTIDE SEQUENCE [LARGE SCALE GENOMIC DNA]</scope>
    <source>
        <strain evidence="2 3">CIP 105588</strain>
    </source>
</reference>
<organism evidence="2 3">
    <name type="scientific">Rahnella variigena</name>
    <dbReference type="NCBI Taxonomy" id="574964"/>
    <lineage>
        <taxon>Bacteria</taxon>
        <taxon>Pseudomonadati</taxon>
        <taxon>Pseudomonadota</taxon>
        <taxon>Gammaproteobacteria</taxon>
        <taxon>Enterobacterales</taxon>
        <taxon>Yersiniaceae</taxon>
        <taxon>Rahnella</taxon>
    </lineage>
</organism>
<dbReference type="NCBIfam" id="NF007645">
    <property type="entry name" value="PRK10316.1"/>
    <property type="match status" value="1"/>
</dbReference>
<evidence type="ECO:0008006" key="4">
    <source>
        <dbReference type="Google" id="ProtNLM"/>
    </source>
</evidence>
<feature type="chain" id="PRO_5045816742" description="YfdX protein" evidence="1">
    <location>
        <begin position="22"/>
        <end position="211"/>
    </location>
</feature>
<evidence type="ECO:0000313" key="3">
    <source>
        <dbReference type="Proteomes" id="UP000284853"/>
    </source>
</evidence>
<evidence type="ECO:0000313" key="2">
    <source>
        <dbReference type="EMBL" id="RKF67984.1"/>
    </source>
</evidence>
<sequence>MKNLLLASMIATVMTATPVWASENTADAKTETTSVKKVQREAGEVLHMAGQGFDAMRDIQLARVAIFQGHTGTAENFIANATTLLSDTSTDWSKFTKMDHNAKMINDQYIIINSNFSISENFVASPEKEAAIKKANEKISEGDPKGAVDTLRLAGMSVVQNQYLMPLQQTRHAVAETTHLLNTGKYYEANLMLKSAEDGIVVESQLIDLTK</sequence>
<dbReference type="EMBL" id="NSDJ01000001">
    <property type="protein sequence ID" value="RKF67984.1"/>
    <property type="molecule type" value="Genomic_DNA"/>
</dbReference>
<gene>
    <name evidence="2" type="ORF">CKQ54_06185</name>
</gene>
<accession>A0ABX9PUH8</accession>
<dbReference type="Gene3D" id="1.20.120.1940">
    <property type="entry name" value="YfdX protein domain"/>
    <property type="match status" value="1"/>
</dbReference>